<dbReference type="InterPro" id="IPR001078">
    <property type="entry name" value="2-oxoacid_DH_actylTfrase"/>
</dbReference>
<dbReference type="GO" id="GO:0045254">
    <property type="term" value="C:pyruvate dehydrogenase complex"/>
    <property type="evidence" value="ECO:0007669"/>
    <property type="project" value="UniProtKB-UniRule"/>
</dbReference>
<dbReference type="InterPro" id="IPR003016">
    <property type="entry name" value="2-oxoA_DH_lipoyl-BS"/>
</dbReference>
<feature type="compositionally biased region" description="Low complexity" evidence="10">
    <location>
        <begin position="89"/>
        <end position="101"/>
    </location>
</feature>
<dbReference type="CDD" id="cd06849">
    <property type="entry name" value="lipoyl_domain"/>
    <property type="match status" value="2"/>
</dbReference>
<feature type="domain" description="Peripheral subunit-binding (PSBD)" evidence="12">
    <location>
        <begin position="266"/>
        <end position="303"/>
    </location>
</feature>
<keyword evidence="4" id="KW-0677">Repeat</keyword>
<protein>
    <recommendedName>
        <fullName evidence="9">Acetyltransferase component of pyruvate dehydrogenase complex</fullName>
        <ecNumber evidence="9">2.3.1.12</ecNumber>
    </recommendedName>
</protein>
<dbReference type="Gene3D" id="4.10.320.10">
    <property type="entry name" value="E3-binding domain"/>
    <property type="match status" value="1"/>
</dbReference>
<dbReference type="RefSeq" id="WP_260976401.1">
    <property type="nucleotide sequence ID" value="NZ_JAOANI010000019.1"/>
</dbReference>
<comment type="catalytic activity">
    <reaction evidence="8 9">
        <text>N(6)-[(R)-dihydrolipoyl]-L-lysyl-[protein] + acetyl-CoA = N(6)-[(R)-S(8)-acetyldihydrolipoyl]-L-lysyl-[protein] + CoA</text>
        <dbReference type="Rhea" id="RHEA:17017"/>
        <dbReference type="Rhea" id="RHEA-COMP:10475"/>
        <dbReference type="Rhea" id="RHEA-COMP:10478"/>
        <dbReference type="ChEBI" id="CHEBI:57287"/>
        <dbReference type="ChEBI" id="CHEBI:57288"/>
        <dbReference type="ChEBI" id="CHEBI:83100"/>
        <dbReference type="ChEBI" id="CHEBI:83111"/>
        <dbReference type="EC" id="2.3.1.12"/>
    </reaction>
</comment>
<dbReference type="PROSITE" id="PS00189">
    <property type="entry name" value="LIPOYL"/>
    <property type="match status" value="2"/>
</dbReference>
<sequence>MSKLTVTVPDIGGAENVEIIEINVAVGDSVNADQDLLVLETDKATMEIPCPQAGKILALLVKVGDKVSEGSAILELESSDSADTEQNKAEPAAAAHEPAQTAPVAEINAGAADASATDSSAADSVESLIDLVVPDLGGASEVTVIELCAQPGDNLNADDSLIVLETDKASMDIPAPVSGTLKELLINIGDKVKEGQVYGRLLTQAQQGSAATAQQTSAQQAAVQAASNKAVENAPATTAAAVSAVPVAAVSETTSSAEKTDIHNVYAGPSSRRLARQLGVDLTKVKGTGDRSRITKDDIRDYVKALVKQAESGVAAVTSGSGIPAVPAVDFAQFGEIELQPMSKIKKVTAANMSRNWLNVPHVTQFDEADITDLDAFRASMKAEAERQGVKLTPLPFLIKAAASALTLEPSFNVSLHHDGEHMVQKHYVHIGIACDTPNGLMVPVLRDADKKGIYQIAREASELIEKARNGKLKPNEMQGGCFTISSLGAMGGTGFTPIVNAPEVAIMGVSKAQIKPQWNGKEFVPRNMLPLAVSYDHRAINGADCGRFFTTLVALLSDVRRLIL</sequence>
<comment type="cofactor">
    <cofactor evidence="9">
        <name>(R)-lipoate</name>
        <dbReference type="ChEBI" id="CHEBI:83088"/>
    </cofactor>
    <text evidence="9">Binds 2 lipoyl cofactors covalently.</text>
</comment>
<dbReference type="Gene3D" id="2.40.50.100">
    <property type="match status" value="2"/>
</dbReference>
<keyword evidence="3 9" id="KW-0808">Transferase</keyword>
<dbReference type="AlphaFoldDB" id="A0A9X2WFP1"/>
<dbReference type="GO" id="GO:0005737">
    <property type="term" value="C:cytoplasm"/>
    <property type="evidence" value="ECO:0007669"/>
    <property type="project" value="TreeGrafter"/>
</dbReference>
<dbReference type="SUPFAM" id="SSF47005">
    <property type="entry name" value="Peripheral subunit-binding domain of 2-oxo acid dehydrogenase complex"/>
    <property type="match status" value="1"/>
</dbReference>
<evidence type="ECO:0000256" key="5">
    <source>
        <dbReference type="ARBA" id="ARBA00022823"/>
    </source>
</evidence>
<evidence type="ECO:0000256" key="9">
    <source>
        <dbReference type="RuleBase" id="RU361137"/>
    </source>
</evidence>
<comment type="caution">
    <text evidence="13">The sequence shown here is derived from an EMBL/GenBank/DDBJ whole genome shotgun (WGS) entry which is preliminary data.</text>
</comment>
<evidence type="ECO:0000256" key="8">
    <source>
        <dbReference type="ARBA" id="ARBA00048370"/>
    </source>
</evidence>
<dbReference type="EMBL" id="JAOANI010000019">
    <property type="protein sequence ID" value="MCT7359533.1"/>
    <property type="molecule type" value="Genomic_DNA"/>
</dbReference>
<dbReference type="InterPro" id="IPR036625">
    <property type="entry name" value="E3-bd_dom_sf"/>
</dbReference>
<dbReference type="PANTHER" id="PTHR43178:SF2">
    <property type="entry name" value="DIHYDROLIPOYLLYSINE-RESIDUE ACETYLTRANSFERASE COMPONENT OF PYRUVATE DEHYDROGENASE COMPLEX"/>
    <property type="match status" value="1"/>
</dbReference>
<dbReference type="InterPro" id="IPR006256">
    <property type="entry name" value="AcTrfase_Pyrv_DH_cplx"/>
</dbReference>
<dbReference type="EC" id="2.3.1.12" evidence="9"/>
<dbReference type="InterPro" id="IPR004167">
    <property type="entry name" value="PSBD"/>
</dbReference>
<keyword evidence="14" id="KW-1185">Reference proteome</keyword>
<evidence type="ECO:0000259" key="11">
    <source>
        <dbReference type="PROSITE" id="PS50968"/>
    </source>
</evidence>
<dbReference type="GO" id="GO:0031405">
    <property type="term" value="F:lipoic acid binding"/>
    <property type="evidence" value="ECO:0007669"/>
    <property type="project" value="TreeGrafter"/>
</dbReference>
<comment type="subunit">
    <text evidence="2 9">Forms a 24-polypeptide structural core with octahedral symmetry.</text>
</comment>
<organism evidence="13 14">
    <name type="scientific">Thalassolituus pacificus</name>
    <dbReference type="NCBI Taxonomy" id="2975440"/>
    <lineage>
        <taxon>Bacteria</taxon>
        <taxon>Pseudomonadati</taxon>
        <taxon>Pseudomonadota</taxon>
        <taxon>Gammaproteobacteria</taxon>
        <taxon>Oceanospirillales</taxon>
        <taxon>Oceanospirillaceae</taxon>
        <taxon>Thalassolituus</taxon>
    </lineage>
</organism>
<keyword evidence="6 9" id="KW-0012">Acyltransferase</keyword>
<dbReference type="SUPFAM" id="SSF51230">
    <property type="entry name" value="Single hybrid motif"/>
    <property type="match status" value="2"/>
</dbReference>
<proteinExistence type="inferred from homology"/>
<dbReference type="InterPro" id="IPR023213">
    <property type="entry name" value="CAT-like_dom_sf"/>
</dbReference>
<evidence type="ECO:0000256" key="2">
    <source>
        <dbReference type="ARBA" id="ARBA00011484"/>
    </source>
</evidence>
<dbReference type="FunFam" id="2.40.50.100:FF:000009">
    <property type="entry name" value="Acetyltransferase component of pyruvate dehydrogenase complex"/>
    <property type="match status" value="1"/>
</dbReference>
<dbReference type="InterPro" id="IPR011053">
    <property type="entry name" value="Single_hybrid_motif"/>
</dbReference>
<dbReference type="Pfam" id="PF00198">
    <property type="entry name" value="2-oxoacid_dh"/>
    <property type="match status" value="1"/>
</dbReference>
<gene>
    <name evidence="13" type="primary">aceF</name>
    <name evidence="13" type="ORF">NYR02_10905</name>
</gene>
<evidence type="ECO:0000256" key="4">
    <source>
        <dbReference type="ARBA" id="ARBA00022737"/>
    </source>
</evidence>
<evidence type="ECO:0000259" key="12">
    <source>
        <dbReference type="PROSITE" id="PS51826"/>
    </source>
</evidence>
<feature type="region of interest" description="Disordered" evidence="10">
    <location>
        <begin position="75"/>
        <end position="101"/>
    </location>
</feature>
<evidence type="ECO:0000256" key="3">
    <source>
        <dbReference type="ARBA" id="ARBA00022679"/>
    </source>
</evidence>
<accession>A0A9X2WFP1</accession>
<evidence type="ECO:0000313" key="13">
    <source>
        <dbReference type="EMBL" id="MCT7359533.1"/>
    </source>
</evidence>
<dbReference type="Pfam" id="PF02817">
    <property type="entry name" value="E3_binding"/>
    <property type="match status" value="1"/>
</dbReference>
<keyword evidence="5 9" id="KW-0450">Lipoyl</keyword>
<reference evidence="13" key="2">
    <citation type="submission" date="2022-08" db="EMBL/GenBank/DDBJ databases">
        <authorList>
            <person name="Dong C."/>
        </authorList>
    </citation>
    <scope>NUCLEOTIDE SEQUENCE</scope>
    <source>
        <strain evidence="13">59MF3M-4</strain>
    </source>
</reference>
<dbReference type="GO" id="GO:0004742">
    <property type="term" value="F:dihydrolipoyllysine-residue acetyltransferase activity"/>
    <property type="evidence" value="ECO:0007669"/>
    <property type="project" value="UniProtKB-UniRule"/>
</dbReference>
<dbReference type="Pfam" id="PF00364">
    <property type="entry name" value="Biotin_lipoyl"/>
    <property type="match status" value="2"/>
</dbReference>
<evidence type="ECO:0000256" key="1">
    <source>
        <dbReference type="ARBA" id="ARBA00007317"/>
    </source>
</evidence>
<comment type="function">
    <text evidence="7">The pyruvate dehydrogenase complex catalyzes the overall conversion of pyruvate to acetyl-CoA and CO(2). It contains multiple copies of three enzymatic components: pyruvate dehydrogenase (E1), dihydrolipoamide acetyltransferase (E2) and lipoamide dehydrogenase (E3).</text>
</comment>
<dbReference type="Proteomes" id="UP001147830">
    <property type="component" value="Unassembled WGS sequence"/>
</dbReference>
<evidence type="ECO:0000313" key="14">
    <source>
        <dbReference type="Proteomes" id="UP001147830"/>
    </source>
</evidence>
<dbReference type="PANTHER" id="PTHR43178">
    <property type="entry name" value="DIHYDROLIPOAMIDE ACETYLTRANSFERASE COMPONENT OF PYRUVATE DEHYDROGENASE COMPLEX"/>
    <property type="match status" value="1"/>
</dbReference>
<dbReference type="GO" id="GO:0006086">
    <property type="term" value="P:pyruvate decarboxylation to acetyl-CoA"/>
    <property type="evidence" value="ECO:0007669"/>
    <property type="project" value="UniProtKB-UniRule"/>
</dbReference>
<dbReference type="NCBIfam" id="TIGR01348">
    <property type="entry name" value="PDHac_trf_long"/>
    <property type="match status" value="1"/>
</dbReference>
<dbReference type="PROSITE" id="PS50968">
    <property type="entry name" value="BIOTINYL_LIPOYL"/>
    <property type="match status" value="2"/>
</dbReference>
<dbReference type="InterPro" id="IPR000089">
    <property type="entry name" value="Biotin_lipoyl"/>
</dbReference>
<dbReference type="InterPro" id="IPR050743">
    <property type="entry name" value="2-oxoacid_DH_E2_comp"/>
</dbReference>
<comment type="similarity">
    <text evidence="1 9">Belongs to the 2-oxoacid dehydrogenase family.</text>
</comment>
<dbReference type="Gene3D" id="3.30.559.10">
    <property type="entry name" value="Chloramphenicol acetyltransferase-like domain"/>
    <property type="match status" value="1"/>
</dbReference>
<feature type="domain" description="Lipoyl-binding" evidence="11">
    <location>
        <begin position="128"/>
        <end position="202"/>
    </location>
</feature>
<feature type="domain" description="Lipoyl-binding" evidence="11">
    <location>
        <begin position="3"/>
        <end position="77"/>
    </location>
</feature>
<name>A0A9X2WFP1_9GAMM</name>
<dbReference type="SUPFAM" id="SSF52777">
    <property type="entry name" value="CoA-dependent acyltransferases"/>
    <property type="match status" value="1"/>
</dbReference>
<dbReference type="FunFam" id="3.30.559.10:FF:000004">
    <property type="entry name" value="Acetyltransferase component of pyruvate dehydrogenase complex"/>
    <property type="match status" value="1"/>
</dbReference>
<reference evidence="13" key="1">
    <citation type="journal article" date="2022" name="Front. Microbiol.">
        <title>Genome-based taxonomic rearrangement of Oceanobacter-related bacteria including the description of Thalassolituus hydrocarbonoclasticus sp. nov. and Thalassolituus pacificus sp. nov. and emended description of the genus Thalassolituus.</title>
        <authorList>
            <person name="Dong C."/>
            <person name="Wei L."/>
            <person name="Wang J."/>
            <person name="Lai Q."/>
            <person name="Huang Z."/>
            <person name="Shao Z."/>
        </authorList>
    </citation>
    <scope>NUCLEOTIDE SEQUENCE</scope>
    <source>
        <strain evidence="13">59MF3M-4</strain>
    </source>
</reference>
<evidence type="ECO:0000256" key="10">
    <source>
        <dbReference type="SAM" id="MobiDB-lite"/>
    </source>
</evidence>
<evidence type="ECO:0000256" key="6">
    <source>
        <dbReference type="ARBA" id="ARBA00023315"/>
    </source>
</evidence>
<dbReference type="PROSITE" id="PS51826">
    <property type="entry name" value="PSBD"/>
    <property type="match status" value="1"/>
</dbReference>
<evidence type="ECO:0000256" key="7">
    <source>
        <dbReference type="ARBA" id="ARBA00025211"/>
    </source>
</evidence>